<organism evidence="10 11">
    <name type="scientific">Oldenlandia corymbosa var. corymbosa</name>
    <dbReference type="NCBI Taxonomy" id="529605"/>
    <lineage>
        <taxon>Eukaryota</taxon>
        <taxon>Viridiplantae</taxon>
        <taxon>Streptophyta</taxon>
        <taxon>Embryophyta</taxon>
        <taxon>Tracheophyta</taxon>
        <taxon>Spermatophyta</taxon>
        <taxon>Magnoliopsida</taxon>
        <taxon>eudicotyledons</taxon>
        <taxon>Gunneridae</taxon>
        <taxon>Pentapetalae</taxon>
        <taxon>asterids</taxon>
        <taxon>lamiids</taxon>
        <taxon>Gentianales</taxon>
        <taxon>Rubiaceae</taxon>
        <taxon>Rubioideae</taxon>
        <taxon>Spermacoceae</taxon>
        <taxon>Hedyotis-Oldenlandia complex</taxon>
        <taxon>Oldenlandia</taxon>
    </lineage>
</organism>
<protein>
    <submittedName>
        <fullName evidence="10">OLC1v1000176C1</fullName>
    </submittedName>
</protein>
<keyword evidence="11" id="KW-1185">Reference proteome</keyword>
<feature type="compositionally biased region" description="Gly residues" evidence="8">
    <location>
        <begin position="169"/>
        <end position="188"/>
    </location>
</feature>
<dbReference type="AlphaFoldDB" id="A0AAV1D4R2"/>
<comment type="similarity">
    <text evidence="2">Belongs to the MscS (TC 1.A.23) family.</text>
</comment>
<evidence type="ECO:0000313" key="10">
    <source>
        <dbReference type="EMBL" id="CAI9101994.1"/>
    </source>
</evidence>
<dbReference type="Gene3D" id="2.30.30.60">
    <property type="match status" value="1"/>
</dbReference>
<keyword evidence="3" id="KW-0812">Transmembrane</keyword>
<dbReference type="PANTHER" id="PTHR30566:SF5">
    <property type="entry name" value="MECHANOSENSITIVE ION CHANNEL PROTEIN 1, MITOCHONDRIAL-RELATED"/>
    <property type="match status" value="1"/>
</dbReference>
<evidence type="ECO:0000256" key="2">
    <source>
        <dbReference type="ARBA" id="ARBA00008017"/>
    </source>
</evidence>
<evidence type="ECO:0000256" key="7">
    <source>
        <dbReference type="ARBA" id="ARBA00023303"/>
    </source>
</evidence>
<dbReference type="InterPro" id="IPR010920">
    <property type="entry name" value="LSM_dom_sf"/>
</dbReference>
<dbReference type="GO" id="GO:0034220">
    <property type="term" value="P:monoatomic ion transmembrane transport"/>
    <property type="evidence" value="ECO:0007669"/>
    <property type="project" value="UniProtKB-KW"/>
</dbReference>
<keyword evidence="5" id="KW-0406">Ion transport</keyword>
<comment type="subcellular location">
    <subcellularLocation>
        <location evidence="1">Membrane</location>
        <topology evidence="1">Multi-pass membrane protein</topology>
    </subcellularLocation>
</comment>
<dbReference type="InterPro" id="IPR006685">
    <property type="entry name" value="MscS_channel_2nd"/>
</dbReference>
<evidence type="ECO:0000256" key="3">
    <source>
        <dbReference type="ARBA" id="ARBA00022692"/>
    </source>
</evidence>
<keyword evidence="5" id="KW-0813">Transport</keyword>
<feature type="region of interest" description="Disordered" evidence="8">
    <location>
        <begin position="149"/>
        <end position="188"/>
    </location>
</feature>
<evidence type="ECO:0000256" key="4">
    <source>
        <dbReference type="ARBA" id="ARBA00022989"/>
    </source>
</evidence>
<evidence type="ECO:0000259" key="9">
    <source>
        <dbReference type="Pfam" id="PF00924"/>
    </source>
</evidence>
<evidence type="ECO:0000256" key="6">
    <source>
        <dbReference type="ARBA" id="ARBA00023136"/>
    </source>
</evidence>
<keyword evidence="6" id="KW-0472">Membrane</keyword>
<reference evidence="10" key="1">
    <citation type="submission" date="2023-03" db="EMBL/GenBank/DDBJ databases">
        <authorList>
            <person name="Julca I."/>
        </authorList>
    </citation>
    <scope>NUCLEOTIDE SEQUENCE</scope>
</reference>
<evidence type="ECO:0000256" key="8">
    <source>
        <dbReference type="SAM" id="MobiDB-lite"/>
    </source>
</evidence>
<dbReference type="PANTHER" id="PTHR30566">
    <property type="entry name" value="YNAI-RELATED MECHANOSENSITIVE ION CHANNEL"/>
    <property type="match status" value="1"/>
</dbReference>
<evidence type="ECO:0000256" key="1">
    <source>
        <dbReference type="ARBA" id="ARBA00004141"/>
    </source>
</evidence>
<evidence type="ECO:0000313" key="11">
    <source>
        <dbReference type="Proteomes" id="UP001161247"/>
    </source>
</evidence>
<dbReference type="GO" id="GO:0016020">
    <property type="term" value="C:membrane"/>
    <property type="evidence" value="ECO:0007669"/>
    <property type="project" value="UniProtKB-SubCell"/>
</dbReference>
<keyword evidence="4" id="KW-1133">Transmembrane helix</keyword>
<dbReference type="Pfam" id="PF00924">
    <property type="entry name" value="MS_channel_2nd"/>
    <property type="match status" value="1"/>
</dbReference>
<dbReference type="Proteomes" id="UP001161247">
    <property type="component" value="Chromosome 4"/>
</dbReference>
<dbReference type="EMBL" id="OX459121">
    <property type="protein sequence ID" value="CAI9101994.1"/>
    <property type="molecule type" value="Genomic_DNA"/>
</dbReference>
<dbReference type="SUPFAM" id="SSF82861">
    <property type="entry name" value="Mechanosensitive channel protein MscS (YggB), transmembrane region"/>
    <property type="match status" value="1"/>
</dbReference>
<gene>
    <name evidence="10" type="ORF">OLC1_LOCUS11442</name>
</gene>
<dbReference type="InterPro" id="IPR023408">
    <property type="entry name" value="MscS_beta-dom_sf"/>
</dbReference>
<keyword evidence="7" id="KW-0407">Ion channel</keyword>
<accession>A0AAV1D4R2</accession>
<evidence type="ECO:0000256" key="5">
    <source>
        <dbReference type="ARBA" id="ARBA00023065"/>
    </source>
</evidence>
<dbReference type="InterPro" id="IPR011014">
    <property type="entry name" value="MscS_channel_TM-2"/>
</dbReference>
<sequence length="448" mass="48175">MAAVRFSRLRSLGSLGKFLNPVEIRPSSGFIARNYHREESGSFKSSWFSSRFGIESLDNSYGRGMKSAGVIGIRPSSAFITRNYCSEEFQSVKSSWISNRFGIVSLDNCYDRGMKRAGVTGFNLSNSSLKGSIPFSGIAPRMNYGRSYSSGVTSHEANPRVASASSGGDNAGGSGGGGSGSGSGGGDSGGLGGSDWTQYIGPAWKSAVIISIVLFVHRWKTNVIAKSGLDQETKLMLDRGSSVLLVVFGFMALAEAWGVAPRSILTIGGVGGLAAAFATKDIFGNILSGLWMQFFSRPFSVGDTIRAGSVEGQVMEMGLTTTTLLSTEKFPVIVPNSVIYGQVIVNKSRAKWRAFDTKIPLQNEDLKVIPKIADDIKAMLRSNPNVFLDKEAPYCYLSRVGSYAELNIGCNMKNMGKEQLFSAQQDILLQSVQIIKRYGATISSYPEN</sequence>
<dbReference type="Gene3D" id="1.10.287.1260">
    <property type="match status" value="1"/>
</dbReference>
<name>A0AAV1D4R2_OLDCO</name>
<proteinExistence type="inferred from homology"/>
<dbReference type="SUPFAM" id="SSF50182">
    <property type="entry name" value="Sm-like ribonucleoproteins"/>
    <property type="match status" value="1"/>
</dbReference>
<feature type="domain" description="Mechanosensitive ion channel MscS" evidence="9">
    <location>
        <begin position="281"/>
        <end position="349"/>
    </location>
</feature>